<dbReference type="Proteomes" id="UP001281761">
    <property type="component" value="Unassembled WGS sequence"/>
</dbReference>
<reference evidence="2 3" key="1">
    <citation type="journal article" date="2022" name="bioRxiv">
        <title>Genomics of Preaxostyla Flagellates Illuminates Evolutionary Transitions and the Path Towards Mitochondrial Loss.</title>
        <authorList>
            <person name="Novak L.V.F."/>
            <person name="Treitli S.C."/>
            <person name="Pyrih J."/>
            <person name="Halakuc P."/>
            <person name="Pipaliya S.V."/>
            <person name="Vacek V."/>
            <person name="Brzon O."/>
            <person name="Soukal P."/>
            <person name="Eme L."/>
            <person name="Dacks J.B."/>
            <person name="Karnkowska A."/>
            <person name="Elias M."/>
            <person name="Hampl V."/>
        </authorList>
    </citation>
    <scope>NUCLEOTIDE SEQUENCE [LARGE SCALE GENOMIC DNA]</scope>
    <source>
        <strain evidence="2">NAU3</strain>
        <tissue evidence="2">Gut</tissue>
    </source>
</reference>
<feature type="region of interest" description="Disordered" evidence="1">
    <location>
        <begin position="653"/>
        <end position="699"/>
    </location>
</feature>
<comment type="caution">
    <text evidence="2">The sequence shown here is derived from an EMBL/GenBank/DDBJ whole genome shotgun (WGS) entry which is preliminary data.</text>
</comment>
<evidence type="ECO:0000256" key="1">
    <source>
        <dbReference type="SAM" id="MobiDB-lite"/>
    </source>
</evidence>
<evidence type="ECO:0000313" key="2">
    <source>
        <dbReference type="EMBL" id="KAK2949115.1"/>
    </source>
</evidence>
<feature type="compositionally biased region" description="Basic and acidic residues" evidence="1">
    <location>
        <begin position="653"/>
        <end position="663"/>
    </location>
</feature>
<protein>
    <submittedName>
        <fullName evidence="2">Uncharacterized protein</fullName>
    </submittedName>
</protein>
<accession>A0ABQ9XCN9</accession>
<feature type="compositionally biased region" description="Acidic residues" evidence="1">
    <location>
        <begin position="1113"/>
        <end position="1122"/>
    </location>
</feature>
<feature type="region of interest" description="Disordered" evidence="1">
    <location>
        <begin position="1100"/>
        <end position="1122"/>
    </location>
</feature>
<evidence type="ECO:0000313" key="3">
    <source>
        <dbReference type="Proteomes" id="UP001281761"/>
    </source>
</evidence>
<gene>
    <name evidence="2" type="ORF">BLNAU_15956</name>
</gene>
<feature type="compositionally biased region" description="Acidic residues" evidence="1">
    <location>
        <begin position="224"/>
        <end position="236"/>
    </location>
</feature>
<name>A0ABQ9XCN9_9EUKA</name>
<feature type="compositionally biased region" description="Polar residues" evidence="1">
    <location>
        <begin position="161"/>
        <end position="191"/>
    </location>
</feature>
<feature type="compositionally biased region" description="Polar residues" evidence="1">
    <location>
        <begin position="121"/>
        <end position="131"/>
    </location>
</feature>
<feature type="compositionally biased region" description="Polar residues" evidence="1">
    <location>
        <begin position="239"/>
        <end position="249"/>
    </location>
</feature>
<proteinExistence type="predicted"/>
<feature type="region of interest" description="Disordered" evidence="1">
    <location>
        <begin position="224"/>
        <end position="249"/>
    </location>
</feature>
<dbReference type="EMBL" id="JARBJD010000162">
    <property type="protein sequence ID" value="KAK2949115.1"/>
    <property type="molecule type" value="Genomic_DNA"/>
</dbReference>
<feature type="region of interest" description="Disordered" evidence="1">
    <location>
        <begin position="95"/>
        <end position="210"/>
    </location>
</feature>
<organism evidence="2 3">
    <name type="scientific">Blattamonas nauphoetae</name>
    <dbReference type="NCBI Taxonomy" id="2049346"/>
    <lineage>
        <taxon>Eukaryota</taxon>
        <taxon>Metamonada</taxon>
        <taxon>Preaxostyla</taxon>
        <taxon>Oxymonadida</taxon>
        <taxon>Blattamonas</taxon>
    </lineage>
</organism>
<sequence>MWIKIRLVQAGKKPKIPVKVTVANPNQSFLTDSFIQVVSTKLGILPSDLKSKYTFVYQANGMNDTEGHTIQPKDTFFSLKLLDGASFLCQEKALSTSQSNQKPDNPVPKKQSIAPVVAEPQTVQNTVQETRTPVFARPKRSQDGQDPSSFNDIPPIRDSEQSSQHYPNTGTQPYSNDPANESFSQFSLSSGEDTDDIDEDIWKNGNPLGGEHDINALATLLQEDDAESDESEDLEDTVPQPQTFPQKMSSTVTSFYPGYVQPNTDETTGTTKLRLIESDFGGKAVLEEGIEAKLACEFIVHMIVEKVYLKITEDEEHVEEEYEEEESESDSSVDIKVKPTSLAQLHKATPKKKRRKLLNVESLNILGHTQPTLFSPSGAGIEMRDGAEGGGYNAEYGFNSNADAFGDSEWREGGRTAQDDLEEIPTDWFNNDGAPPPTALPLTPQIDNFLNLTTPRSHGHNSFRALVQPEESNTFIPIAKTFLPPPPIARDTDFLAFFLSNSSHCPPYYSKSKSAETIAHDLAVERVAPEFPTPEDEMTPEMKKAKDKRILNVSKMILANEHPTAIPAKVSNRNPNAIVNGEEEQPSKWISPFTNPIRSLLGEWSILTQAVSEIFDAVSFCCDAEKVHKEMKDELAIVEKAHAESIRLATKMFSEKKQKDGDHSPSNSPVRDKTKRRVTWREGEPDAEETERPQGSPLKTLKIRAQSPFNSKFSPTKTDQFQLTLATNEDFEQHDEPAKTMTKTRNAKGSYSAPYSTHKPQTPQIVEIALKKMVEVNVPTMEVTKRIVVKEPKHVGTMQPAHQALTKKKSTTPGQLIRTEHNATPWLTREERALKAAEEEAEDREEDENADVEVTMQPVMTEQDFDDQTNSGAMTPIRPAGQTTQPTEFDDVPFDKDASEILATPVRTPKVDSLAEKEKAFSMALLGGTLPFPSPARISTLTSPHRLSQPFPVPAQCAVPPPNHIIVITSDKKQCVVFKELPEMCSGLIPIDISTGEELIGAPMEHTRYFGCEVDEQTLLVVSEFCEVYNARRSEEEKKHKSIEQAIRMNEADMNTLIASDGQPTQTTALPFTLDTYFSLHLTQQEVKLIVDRVKETGQKYAPKRQTPKPADDENDDEEPEVELTKLNETIDTVLATPKGTGKTMSLASLLDAAEELQCTVLLFYLVSHALNMDPAPVSMLLSRLQNSVWLESFSHSELLLSIRQYSPHHFLSLLSQPNLNRSLLLDDPYLINQAGSDLHLDQPLCVVTPECEDLLWFVRYAQAAQVTNAKYKTNATHWLSFASGAVFERILTSLTAESLKPPTTTSKRAVAPPLIVDFSQPGGAADMLQPWLAPSKTERKSRGWGCGLSIEQLDLSSFGNSISSVVDVTLLCCPILRTLKVPEETQQYSLNRIHRLAPFLTTLEKL</sequence>
<keyword evidence="3" id="KW-1185">Reference proteome</keyword>